<dbReference type="Proteomes" id="UP001488805">
    <property type="component" value="Unassembled WGS sequence"/>
</dbReference>
<dbReference type="AlphaFoldDB" id="A0AAW1G487"/>
<comment type="caution">
    <text evidence="2">The sequence shown here is derived from an EMBL/GenBank/DDBJ whole genome shotgun (WGS) entry which is preliminary data.</text>
</comment>
<evidence type="ECO:0008006" key="4">
    <source>
        <dbReference type="Google" id="ProtNLM"/>
    </source>
</evidence>
<feature type="chain" id="PRO_5043810901" description="Immunoglobulin subtype domain-containing protein" evidence="1">
    <location>
        <begin position="20"/>
        <end position="122"/>
    </location>
</feature>
<evidence type="ECO:0000256" key="1">
    <source>
        <dbReference type="SAM" id="SignalP"/>
    </source>
</evidence>
<gene>
    <name evidence="2" type="ORF">VZT92_001342</name>
</gene>
<reference evidence="2 3" key="1">
    <citation type="journal article" date="2024" name="Genome Biol. Evol.">
        <title>Chromosome-level genome assembly of the viviparous eelpout Zoarces viviparus.</title>
        <authorList>
            <person name="Fuhrmann N."/>
            <person name="Brasseur M.V."/>
            <person name="Bakowski C.E."/>
            <person name="Podsiadlowski L."/>
            <person name="Prost S."/>
            <person name="Krehenwinkel H."/>
            <person name="Mayer C."/>
        </authorList>
    </citation>
    <scope>NUCLEOTIDE SEQUENCE [LARGE SCALE GENOMIC DNA]</scope>
    <source>
        <strain evidence="2">NO-MEL_2022_Ind0_liver</strain>
    </source>
</reference>
<accession>A0AAW1G487</accession>
<feature type="signal peptide" evidence="1">
    <location>
        <begin position="1"/>
        <end position="19"/>
    </location>
</feature>
<evidence type="ECO:0000313" key="2">
    <source>
        <dbReference type="EMBL" id="KAK9541285.1"/>
    </source>
</evidence>
<keyword evidence="3" id="KW-1185">Reference proteome</keyword>
<dbReference type="SUPFAM" id="SSF48726">
    <property type="entry name" value="Immunoglobulin"/>
    <property type="match status" value="1"/>
</dbReference>
<proteinExistence type="predicted"/>
<name>A0AAW1G487_ZOAVI</name>
<dbReference type="EMBL" id="JBCEZU010000002">
    <property type="protein sequence ID" value="KAK9541285.1"/>
    <property type="molecule type" value="Genomic_DNA"/>
</dbReference>
<dbReference type="InterPro" id="IPR013783">
    <property type="entry name" value="Ig-like_fold"/>
</dbReference>
<sequence>MEKLTGLCVLLAALSLAVTEDKFFTESGSLTLDVSPPYPEPIQIIVWKFRGDLLAEWVEDQVPVEFSHSFNGRTTLDIKTGRLVINSMSKNDTGVYSVEINNNVQSVSYTAKWIKSVPQPRE</sequence>
<dbReference type="InterPro" id="IPR036179">
    <property type="entry name" value="Ig-like_dom_sf"/>
</dbReference>
<organism evidence="2 3">
    <name type="scientific">Zoarces viviparus</name>
    <name type="common">Viviparous eelpout</name>
    <name type="synonym">Blennius viviparus</name>
    <dbReference type="NCBI Taxonomy" id="48416"/>
    <lineage>
        <taxon>Eukaryota</taxon>
        <taxon>Metazoa</taxon>
        <taxon>Chordata</taxon>
        <taxon>Craniata</taxon>
        <taxon>Vertebrata</taxon>
        <taxon>Euteleostomi</taxon>
        <taxon>Actinopterygii</taxon>
        <taxon>Neopterygii</taxon>
        <taxon>Teleostei</taxon>
        <taxon>Neoteleostei</taxon>
        <taxon>Acanthomorphata</taxon>
        <taxon>Eupercaria</taxon>
        <taxon>Perciformes</taxon>
        <taxon>Cottioidei</taxon>
        <taxon>Zoarcales</taxon>
        <taxon>Zoarcidae</taxon>
        <taxon>Zoarcinae</taxon>
        <taxon>Zoarces</taxon>
    </lineage>
</organism>
<protein>
    <recommendedName>
        <fullName evidence="4">Immunoglobulin subtype domain-containing protein</fullName>
    </recommendedName>
</protein>
<keyword evidence="1" id="KW-0732">Signal</keyword>
<evidence type="ECO:0000313" key="3">
    <source>
        <dbReference type="Proteomes" id="UP001488805"/>
    </source>
</evidence>
<dbReference type="Gene3D" id="2.60.40.10">
    <property type="entry name" value="Immunoglobulins"/>
    <property type="match status" value="1"/>
</dbReference>